<name>A0ABX1CWH9_9FLAO</name>
<feature type="chain" id="PRO_5045657401" evidence="1">
    <location>
        <begin position="20"/>
        <end position="198"/>
    </location>
</feature>
<evidence type="ECO:0000256" key="1">
    <source>
        <dbReference type="SAM" id="SignalP"/>
    </source>
</evidence>
<proteinExistence type="predicted"/>
<reference evidence="3 4" key="1">
    <citation type="submission" date="2020-03" db="EMBL/GenBank/DDBJ databases">
        <title>Salinimicrobium sp. nov, isolated from SCS.</title>
        <authorList>
            <person name="Cao W.R."/>
        </authorList>
    </citation>
    <scope>NUCLEOTIDE SEQUENCE [LARGE SCALE GENOMIC DNA]</scope>
    <source>
        <strain evidence="4">J15B91</strain>
    </source>
</reference>
<dbReference type="Proteomes" id="UP000703674">
    <property type="component" value="Unassembled WGS sequence"/>
</dbReference>
<dbReference type="SUPFAM" id="SSF56925">
    <property type="entry name" value="OMPA-like"/>
    <property type="match status" value="1"/>
</dbReference>
<comment type="caution">
    <text evidence="3">The sequence shown here is derived from an EMBL/GenBank/DDBJ whole genome shotgun (WGS) entry which is preliminary data.</text>
</comment>
<feature type="signal peptide" evidence="1">
    <location>
        <begin position="1"/>
        <end position="19"/>
    </location>
</feature>
<accession>A0ABX1CWH9</accession>
<gene>
    <name evidence="3" type="ORF">HC175_06835</name>
</gene>
<dbReference type="Pfam" id="PF13568">
    <property type="entry name" value="OMP_b-brl_2"/>
    <property type="match status" value="1"/>
</dbReference>
<evidence type="ECO:0000259" key="2">
    <source>
        <dbReference type="Pfam" id="PF13568"/>
    </source>
</evidence>
<evidence type="ECO:0000313" key="3">
    <source>
        <dbReference type="EMBL" id="NJW52632.1"/>
    </source>
</evidence>
<keyword evidence="1" id="KW-0732">Signal</keyword>
<feature type="domain" description="Outer membrane protein beta-barrel" evidence="2">
    <location>
        <begin position="20"/>
        <end position="176"/>
    </location>
</feature>
<dbReference type="EMBL" id="JAAVJR010000003">
    <property type="protein sequence ID" value="NJW52632.1"/>
    <property type="molecule type" value="Genomic_DNA"/>
</dbReference>
<dbReference type="InterPro" id="IPR025665">
    <property type="entry name" value="Beta-barrel_OMP_2"/>
</dbReference>
<organism evidence="3 4">
    <name type="scientific">Salinimicrobium oceani</name>
    <dbReference type="NCBI Taxonomy" id="2722702"/>
    <lineage>
        <taxon>Bacteria</taxon>
        <taxon>Pseudomonadati</taxon>
        <taxon>Bacteroidota</taxon>
        <taxon>Flavobacteriia</taxon>
        <taxon>Flavobacteriales</taxon>
        <taxon>Flavobacteriaceae</taxon>
        <taxon>Salinimicrobium</taxon>
    </lineage>
</organism>
<dbReference type="RefSeq" id="WP_168137748.1">
    <property type="nucleotide sequence ID" value="NZ_JAAVJR010000003.1"/>
</dbReference>
<evidence type="ECO:0000313" key="4">
    <source>
        <dbReference type="Proteomes" id="UP000703674"/>
    </source>
</evidence>
<sequence>MKKSLLFIAAMVFSTTFVAAQEFVYFGAKGGVNFSTFSGDGFSGFDEESKSRTAYHLGLLAEVPVSDRFSIQPEVLYSAQGYDIQEIEDEQDVEFQLDYVTVPVLAKLYVFKGLSLEAGPQFGFLVQNEVDSASGSVEMDDDNFNSFDFSVGLGASYKFSNFFLYGRYNAGMTDIYDIDGVEVDAKNSVIQAGIGLLF</sequence>
<protein>
    <submittedName>
        <fullName evidence="3">PorT family protein</fullName>
    </submittedName>
</protein>
<keyword evidence="4" id="KW-1185">Reference proteome</keyword>
<dbReference type="InterPro" id="IPR011250">
    <property type="entry name" value="OMP/PagP_B-barrel"/>
</dbReference>